<dbReference type="InterPro" id="IPR005754">
    <property type="entry name" value="Sortase"/>
</dbReference>
<name>A0A0G0HZ70_9BACT</name>
<evidence type="ECO:0000313" key="4">
    <source>
        <dbReference type="Proteomes" id="UP000034603"/>
    </source>
</evidence>
<dbReference type="Pfam" id="PF04203">
    <property type="entry name" value="Sortase"/>
    <property type="match status" value="1"/>
</dbReference>
<proteinExistence type="predicted"/>
<dbReference type="SUPFAM" id="SSF63817">
    <property type="entry name" value="Sortase"/>
    <property type="match status" value="1"/>
</dbReference>
<protein>
    <recommendedName>
        <fullName evidence="5">Sortase family protein</fullName>
    </recommendedName>
</protein>
<dbReference type="GO" id="GO:0016787">
    <property type="term" value="F:hydrolase activity"/>
    <property type="evidence" value="ECO:0007669"/>
    <property type="project" value="UniProtKB-KW"/>
</dbReference>
<keyword evidence="2" id="KW-0812">Transmembrane</keyword>
<keyword evidence="2" id="KW-1133">Transmembrane helix</keyword>
<dbReference type="NCBIfam" id="TIGR01076">
    <property type="entry name" value="sortase_fam"/>
    <property type="match status" value="1"/>
</dbReference>
<evidence type="ECO:0000256" key="1">
    <source>
        <dbReference type="ARBA" id="ARBA00022801"/>
    </source>
</evidence>
<dbReference type="AlphaFoldDB" id="A0A0G0HZ70"/>
<keyword evidence="1" id="KW-0378">Hydrolase</keyword>
<reference evidence="3 4" key="1">
    <citation type="journal article" date="2015" name="Nature">
        <title>rRNA introns, odd ribosomes, and small enigmatic genomes across a large radiation of phyla.</title>
        <authorList>
            <person name="Brown C.T."/>
            <person name="Hug L.A."/>
            <person name="Thomas B.C."/>
            <person name="Sharon I."/>
            <person name="Castelle C.J."/>
            <person name="Singh A."/>
            <person name="Wilkins M.J."/>
            <person name="Williams K.H."/>
            <person name="Banfield J.F."/>
        </authorList>
    </citation>
    <scope>NUCLEOTIDE SEQUENCE [LARGE SCALE GENOMIC DNA]</scope>
</reference>
<keyword evidence="2" id="KW-0472">Membrane</keyword>
<dbReference type="Gene3D" id="2.40.260.10">
    <property type="entry name" value="Sortase"/>
    <property type="match status" value="1"/>
</dbReference>
<dbReference type="Proteomes" id="UP000034603">
    <property type="component" value="Unassembled WGS sequence"/>
</dbReference>
<evidence type="ECO:0008006" key="5">
    <source>
        <dbReference type="Google" id="ProtNLM"/>
    </source>
</evidence>
<accession>A0A0G0HZ70</accession>
<gene>
    <name evidence="3" type="ORF">US62_C0038G0007</name>
</gene>
<sequence length="223" mass="24971">MNTNKKVIRLCAFVMGVSGLVILFSTLFPIFSYEWSADQKYPKLISPLVDEEKASFTFDNRDFTKLSSWFEDQKKLPASDDNISFFTISIPKLRIEDAVVKIGGEELSGSLIQYPGTALPGRVGNAVIFGHSILPQYYNPKNYLSIFSLLGDLEAGDKIYASMDNKIFVYEVFNSFEVKPTDLGILDQNKKGSFISLITCTPPGHPLKPKRLIVRAKLVDIKS</sequence>
<evidence type="ECO:0000313" key="3">
    <source>
        <dbReference type="EMBL" id="KKQ43950.1"/>
    </source>
</evidence>
<dbReference type="EMBL" id="LBTR01000038">
    <property type="protein sequence ID" value="KKQ43950.1"/>
    <property type="molecule type" value="Genomic_DNA"/>
</dbReference>
<feature type="transmembrane region" description="Helical" evidence="2">
    <location>
        <begin position="7"/>
        <end position="31"/>
    </location>
</feature>
<dbReference type="InterPro" id="IPR023365">
    <property type="entry name" value="Sortase_dom-sf"/>
</dbReference>
<comment type="caution">
    <text evidence="3">The sequence shown here is derived from an EMBL/GenBank/DDBJ whole genome shotgun (WGS) entry which is preliminary data.</text>
</comment>
<evidence type="ECO:0000256" key="2">
    <source>
        <dbReference type="SAM" id="Phobius"/>
    </source>
</evidence>
<organism evidence="3 4">
    <name type="scientific">Candidatus Woesebacteria bacterium GW2011_GWA1_37_8</name>
    <dbReference type="NCBI Taxonomy" id="1618546"/>
    <lineage>
        <taxon>Bacteria</taxon>
        <taxon>Candidatus Woeseibacteriota</taxon>
    </lineage>
</organism>